<accession>A0A067DGI6</accession>
<proteinExistence type="predicted"/>
<name>A0A067DGI6_CITSI</name>
<dbReference type="eggNOG" id="KOG0157">
    <property type="taxonomic scope" value="Eukaryota"/>
</dbReference>
<keyword evidence="3" id="KW-1185">Reference proteome</keyword>
<evidence type="ECO:0008006" key="4">
    <source>
        <dbReference type="Google" id="ProtNLM"/>
    </source>
</evidence>
<dbReference type="STRING" id="2711.A0A067DGI6"/>
<evidence type="ECO:0000313" key="3">
    <source>
        <dbReference type="Proteomes" id="UP000027120"/>
    </source>
</evidence>
<dbReference type="PaxDb" id="2711-XP_006464489.1"/>
<sequence>MALIWLLDIFLAIICFLNLRCCFSNNNGIPKNFPVVGMLPHLLLNVHRIHDYSTEILEKTQCTFLFKGPWFANMDILATVDPAN</sequence>
<protein>
    <recommendedName>
        <fullName evidence="4">Cytochrome P450</fullName>
    </recommendedName>
</protein>
<dbReference type="Proteomes" id="UP000027120">
    <property type="component" value="Unassembled WGS sequence"/>
</dbReference>
<evidence type="ECO:0000313" key="2">
    <source>
        <dbReference type="EMBL" id="KDO38132.1"/>
    </source>
</evidence>
<feature type="signal peptide" evidence="1">
    <location>
        <begin position="1"/>
        <end position="24"/>
    </location>
</feature>
<dbReference type="AlphaFoldDB" id="A0A067DGI6"/>
<dbReference type="EMBL" id="KK788659">
    <property type="protein sequence ID" value="KDO38132.1"/>
    <property type="molecule type" value="Genomic_DNA"/>
</dbReference>
<reference evidence="2 3" key="1">
    <citation type="submission" date="2014-04" db="EMBL/GenBank/DDBJ databases">
        <authorList>
            <consortium name="International Citrus Genome Consortium"/>
            <person name="Gmitter F."/>
            <person name="Chen C."/>
            <person name="Farmerie W."/>
            <person name="Harkins T."/>
            <person name="Desany B."/>
            <person name="Mohiuddin M."/>
            <person name="Kodira C."/>
            <person name="Borodovsky M."/>
            <person name="Lomsadze A."/>
            <person name="Burns P."/>
            <person name="Jenkins J."/>
            <person name="Prochnik S."/>
            <person name="Shu S."/>
            <person name="Chapman J."/>
            <person name="Pitluck S."/>
            <person name="Schmutz J."/>
            <person name="Rokhsar D."/>
        </authorList>
    </citation>
    <scope>NUCLEOTIDE SEQUENCE</scope>
</reference>
<organism evidence="2 3">
    <name type="scientific">Citrus sinensis</name>
    <name type="common">Sweet orange</name>
    <name type="synonym">Citrus aurantium var. sinensis</name>
    <dbReference type="NCBI Taxonomy" id="2711"/>
    <lineage>
        <taxon>Eukaryota</taxon>
        <taxon>Viridiplantae</taxon>
        <taxon>Streptophyta</taxon>
        <taxon>Embryophyta</taxon>
        <taxon>Tracheophyta</taxon>
        <taxon>Spermatophyta</taxon>
        <taxon>Magnoliopsida</taxon>
        <taxon>eudicotyledons</taxon>
        <taxon>Gunneridae</taxon>
        <taxon>Pentapetalae</taxon>
        <taxon>rosids</taxon>
        <taxon>malvids</taxon>
        <taxon>Sapindales</taxon>
        <taxon>Rutaceae</taxon>
        <taxon>Aurantioideae</taxon>
        <taxon>Citrus</taxon>
    </lineage>
</organism>
<evidence type="ECO:0000256" key="1">
    <source>
        <dbReference type="SAM" id="SignalP"/>
    </source>
</evidence>
<keyword evidence="1" id="KW-0732">Signal</keyword>
<gene>
    <name evidence="2" type="ORF">CISIN_1g036614mg</name>
</gene>
<feature type="chain" id="PRO_5001639515" description="Cytochrome P450" evidence="1">
    <location>
        <begin position="25"/>
        <end position="84"/>
    </location>
</feature>
<dbReference type="SMR" id="A0A067DGI6"/>
<feature type="non-terminal residue" evidence="2">
    <location>
        <position position="84"/>
    </location>
</feature>